<dbReference type="InterPro" id="IPR052211">
    <property type="entry name" value="Cpx_auxiliary_protein"/>
</dbReference>
<comment type="caution">
    <text evidence="6">The sequence shown here is derived from an EMBL/GenBank/DDBJ whole genome shotgun (WGS) entry which is preliminary data.</text>
</comment>
<name>A0A0S8G4S6_UNCT6</name>
<protein>
    <recommendedName>
        <fullName evidence="8">Periplasmic heavy metal sensor</fullName>
    </recommendedName>
</protein>
<dbReference type="AlphaFoldDB" id="A0A0S8G4S6"/>
<dbReference type="Proteomes" id="UP000051717">
    <property type="component" value="Unassembled WGS sequence"/>
</dbReference>
<evidence type="ECO:0000256" key="3">
    <source>
        <dbReference type="ARBA" id="ARBA00022729"/>
    </source>
</evidence>
<proteinExistence type="inferred from homology"/>
<evidence type="ECO:0000313" key="7">
    <source>
        <dbReference type="Proteomes" id="UP000051717"/>
    </source>
</evidence>
<evidence type="ECO:0000256" key="1">
    <source>
        <dbReference type="ARBA" id="ARBA00004418"/>
    </source>
</evidence>
<reference evidence="6 7" key="1">
    <citation type="journal article" date="2015" name="Microbiome">
        <title>Genomic resolution of linkages in carbon, nitrogen, and sulfur cycling among widespread estuary sediment bacteria.</title>
        <authorList>
            <person name="Baker B.J."/>
            <person name="Lazar C.S."/>
            <person name="Teske A.P."/>
            <person name="Dick G.J."/>
        </authorList>
    </citation>
    <scope>NUCLEOTIDE SEQUENCE [LARGE SCALE GENOMIC DNA]</scope>
    <source>
        <strain evidence="6">SM23_40</strain>
    </source>
</reference>
<feature type="signal peptide" evidence="5">
    <location>
        <begin position="1"/>
        <end position="26"/>
    </location>
</feature>
<dbReference type="GO" id="GO:0030288">
    <property type="term" value="C:outer membrane-bounded periplasmic space"/>
    <property type="evidence" value="ECO:0007669"/>
    <property type="project" value="TreeGrafter"/>
</dbReference>
<dbReference type="InterPro" id="IPR025961">
    <property type="entry name" value="Metal_resist"/>
</dbReference>
<organism evidence="6 7">
    <name type="scientific">candidate division TA06 bacterium SM23_40</name>
    <dbReference type="NCBI Taxonomy" id="1703774"/>
    <lineage>
        <taxon>Bacteria</taxon>
        <taxon>Bacteria division TA06</taxon>
    </lineage>
</organism>
<dbReference type="EMBL" id="LJUI01000106">
    <property type="protein sequence ID" value="KPK67806.1"/>
    <property type="molecule type" value="Genomic_DNA"/>
</dbReference>
<keyword evidence="4" id="KW-0574">Periplasm</keyword>
<dbReference type="GO" id="GO:0051082">
    <property type="term" value="F:unfolded protein binding"/>
    <property type="evidence" value="ECO:0007669"/>
    <property type="project" value="TreeGrafter"/>
</dbReference>
<dbReference type="Pfam" id="PF13801">
    <property type="entry name" value="Metal_resist"/>
    <property type="match status" value="1"/>
</dbReference>
<accession>A0A0S8G4S6</accession>
<evidence type="ECO:0000256" key="5">
    <source>
        <dbReference type="SAM" id="SignalP"/>
    </source>
</evidence>
<dbReference type="InterPro" id="IPR012899">
    <property type="entry name" value="LTXXQ"/>
</dbReference>
<dbReference type="Gene3D" id="1.20.120.1490">
    <property type="match status" value="1"/>
</dbReference>
<evidence type="ECO:0008006" key="8">
    <source>
        <dbReference type="Google" id="ProtNLM"/>
    </source>
</evidence>
<evidence type="ECO:0000256" key="2">
    <source>
        <dbReference type="ARBA" id="ARBA00008441"/>
    </source>
</evidence>
<keyword evidence="3 5" id="KW-0732">Signal</keyword>
<evidence type="ECO:0000313" key="6">
    <source>
        <dbReference type="EMBL" id="KPK67806.1"/>
    </source>
</evidence>
<sequence>MMRQRHLRLLASLTALTLLFAVPALAQAEEIDKEMEVDLETIMMDDGCLLMGGPGYCLLAMGEEGEMEMGEFEGWPLMGGAGGPMRMGGAGCPMYMGGPGCCAMLDLTEQQQKRLQEMRTASAEQMFEMKNELGKLRIDLRSLILSETPDQRKIERMIDQIGELQTKIMKQRVRNRLEMRNVLTPEQWEKWRKFAMSCPHGHRQIRMHRMKGPEGMMKKEIMMKMEKSE</sequence>
<gene>
    <name evidence="6" type="ORF">AMJ82_09835</name>
</gene>
<dbReference type="CDD" id="cd09916">
    <property type="entry name" value="CpxP_like"/>
    <property type="match status" value="1"/>
</dbReference>
<comment type="subcellular location">
    <subcellularLocation>
        <location evidence="1">Periplasm</location>
    </subcellularLocation>
</comment>
<feature type="chain" id="PRO_5006646690" description="Periplasmic heavy metal sensor" evidence="5">
    <location>
        <begin position="27"/>
        <end position="229"/>
    </location>
</feature>
<evidence type="ECO:0000256" key="4">
    <source>
        <dbReference type="ARBA" id="ARBA00022764"/>
    </source>
</evidence>
<dbReference type="PANTHER" id="PTHR38102">
    <property type="entry name" value="PERIPLASMIC CHAPERONE SPY"/>
    <property type="match status" value="1"/>
</dbReference>
<comment type="similarity">
    <text evidence="2">Belongs to the CpxP/Spy family.</text>
</comment>
<dbReference type="PANTHER" id="PTHR38102:SF1">
    <property type="entry name" value="PERIPLASMIC CHAPERONE SPY"/>
    <property type="match status" value="1"/>
</dbReference>